<comment type="caution">
    <text evidence="1">The sequence shown here is derived from an EMBL/GenBank/DDBJ whole genome shotgun (WGS) entry which is preliminary data.</text>
</comment>
<reference evidence="1 2" key="1">
    <citation type="submission" date="2023-07" db="EMBL/GenBank/DDBJ databases">
        <title>Sorghum-associated microbial communities from plants grown in Nebraska, USA.</title>
        <authorList>
            <person name="Schachtman D."/>
        </authorList>
    </citation>
    <scope>NUCLEOTIDE SEQUENCE [LARGE SCALE GENOMIC DNA]</scope>
    <source>
        <strain evidence="1 2">DS1316</strain>
    </source>
</reference>
<sequence>MQKIIVHSPPISLEYPLLCCWRDSSVHAPAAFAASRVEPALACATHRVIHSETGGVVVRRKFSFRKNAGESSVGIDVPVQASDYQIYATYRRTPSGAFMGDLKVVRMIDDRLIFPFDGAPPIGPFDTASEARDSARAKGAEIVAADLANPEA</sequence>
<evidence type="ECO:0000313" key="2">
    <source>
        <dbReference type="Proteomes" id="UP001264340"/>
    </source>
</evidence>
<organism evidence="1 2">
    <name type="scientific">Paraburkholderia terricola</name>
    <dbReference type="NCBI Taxonomy" id="169427"/>
    <lineage>
        <taxon>Bacteria</taxon>
        <taxon>Pseudomonadati</taxon>
        <taxon>Pseudomonadota</taxon>
        <taxon>Betaproteobacteria</taxon>
        <taxon>Burkholderiales</taxon>
        <taxon>Burkholderiaceae</taxon>
        <taxon>Paraburkholderia</taxon>
    </lineage>
</organism>
<name>A0ABU1LR44_9BURK</name>
<dbReference type="Proteomes" id="UP001264340">
    <property type="component" value="Unassembled WGS sequence"/>
</dbReference>
<dbReference type="InterPro" id="IPR046569">
    <property type="entry name" value="DUF6723"/>
</dbReference>
<evidence type="ECO:0000313" key="1">
    <source>
        <dbReference type="EMBL" id="MDR6409001.1"/>
    </source>
</evidence>
<accession>A0ABU1LR44</accession>
<dbReference type="EMBL" id="JAVDRP010000004">
    <property type="protein sequence ID" value="MDR6409001.1"/>
    <property type="molecule type" value="Genomic_DNA"/>
</dbReference>
<keyword evidence="2" id="KW-1185">Reference proteome</keyword>
<proteinExistence type="predicted"/>
<dbReference type="Pfam" id="PF20484">
    <property type="entry name" value="DUF6723"/>
    <property type="match status" value="1"/>
</dbReference>
<protein>
    <submittedName>
        <fullName evidence="1">Uncharacterized protein</fullName>
    </submittedName>
</protein>
<gene>
    <name evidence="1" type="ORF">J2804_002405</name>
</gene>